<dbReference type="GO" id="GO:0005886">
    <property type="term" value="C:plasma membrane"/>
    <property type="evidence" value="ECO:0007669"/>
    <property type="project" value="UniProtKB-SubCell"/>
</dbReference>
<keyword evidence="7" id="KW-0418">Kinase</keyword>
<keyword evidence="5" id="KW-0808">Transferase</keyword>
<keyword evidence="16" id="KW-1185">Reference proteome</keyword>
<keyword evidence="9" id="KW-0902">Two-component regulatory system</keyword>
<dbReference type="InterPro" id="IPR003661">
    <property type="entry name" value="HisK_dim/P_dom"/>
</dbReference>
<dbReference type="SMART" id="SM00388">
    <property type="entry name" value="HisKA"/>
    <property type="match status" value="1"/>
</dbReference>
<evidence type="ECO:0000256" key="12">
    <source>
        <dbReference type="SAM" id="Phobius"/>
    </source>
</evidence>
<dbReference type="SUPFAM" id="SSF158472">
    <property type="entry name" value="HAMP domain-like"/>
    <property type="match status" value="1"/>
</dbReference>
<dbReference type="Proteomes" id="UP000000657">
    <property type="component" value="Chromosome"/>
</dbReference>
<dbReference type="InterPro" id="IPR003594">
    <property type="entry name" value="HATPase_dom"/>
</dbReference>
<organism evidence="15 16">
    <name type="scientific">Frankia alni (strain DSM 45986 / CECT 9034 / ACN14a)</name>
    <dbReference type="NCBI Taxonomy" id="326424"/>
    <lineage>
        <taxon>Bacteria</taxon>
        <taxon>Bacillati</taxon>
        <taxon>Actinomycetota</taxon>
        <taxon>Actinomycetes</taxon>
        <taxon>Frankiales</taxon>
        <taxon>Frankiaceae</taxon>
        <taxon>Frankia</taxon>
    </lineage>
</organism>
<evidence type="ECO:0000256" key="4">
    <source>
        <dbReference type="ARBA" id="ARBA00022553"/>
    </source>
</evidence>
<sequence>MAGPARCTTSAASATGWATEMRRRLLIVLIVAGLGALAAFAVPLLYTTSAERSDRFVSRRTADINRFAELALTGSDQLEPEIDAHADLYGDAVAVVDAAGHPIVSRGDLGDLASGGQVAQAIDAALRNQRQASLPDIRPWSSGRVLFARPVGNGVEVSGAVVLVSSRDRAAADVGRVWGHVLLGVLAVAAVFATVILLIVRWVLRPITQLEHGLRAVGKGVVAAHVPPQQGPSEVRTLLTSFNRMSDAVADSARRQRALIDDTSHQLRNPLMAMRLRMDMLAGSLPDEARDTYASMVAQAGRLQVLLDGMRALAVADAAATELAAHPATPAACDASATVLERIDFWLPAAAARDVTLVDRVPAEPIPLLCADTDLEQIVDVLIDNAIKYAPGSTVTVTVTARWPSGRGRVTVADDGVGVPPGELPHLTERFRRGNHDLSGSGLGLAIAERLVTNNGGRLILETVTPHGLSVAAELPVGERPTSPPADSAPAGTPANGGRGSGLPGFSRSGGADTMPTIWLPRSQRRRARRRDDPARATTPGAAS</sequence>
<reference evidence="15 16" key="1">
    <citation type="journal article" date="2007" name="Genome Res.">
        <title>Genome characteristics of facultatively symbiotic Frankia sp. strains reflect host range and host plant biogeography.</title>
        <authorList>
            <person name="Normand P."/>
            <person name="Lapierre P."/>
            <person name="Tisa L.S."/>
            <person name="Gogarten J.P."/>
            <person name="Alloisio N."/>
            <person name="Bagnarol E."/>
            <person name="Bassi C.A."/>
            <person name="Berry A.M."/>
            <person name="Bickhart D.M."/>
            <person name="Choisne N."/>
            <person name="Couloux A."/>
            <person name="Cournoyer B."/>
            <person name="Cruveiller S."/>
            <person name="Daubin V."/>
            <person name="Demange N."/>
            <person name="Francino M.P."/>
            <person name="Goltsman E."/>
            <person name="Huang Y."/>
            <person name="Kopp O.R."/>
            <person name="Labarre L."/>
            <person name="Lapidus A."/>
            <person name="Lavire C."/>
            <person name="Marechal J."/>
            <person name="Martinez M."/>
            <person name="Mastronunzio J.E."/>
            <person name="Mullin B.C."/>
            <person name="Niemann J."/>
            <person name="Pujic P."/>
            <person name="Rawnsley T."/>
            <person name="Rouy Z."/>
            <person name="Schenowitz C."/>
            <person name="Sellstedt A."/>
            <person name="Tavares F."/>
            <person name="Tomkins J.P."/>
            <person name="Vallenet D."/>
            <person name="Valverde C."/>
            <person name="Wall L.G."/>
            <person name="Wang Y."/>
            <person name="Medigue C."/>
            <person name="Benson D.R."/>
        </authorList>
    </citation>
    <scope>NUCLEOTIDE SEQUENCE [LARGE SCALE GENOMIC DNA]</scope>
    <source>
        <strain evidence="16">DSM 45986 / CECT 9034 / ACN14a</strain>
    </source>
</reference>
<dbReference type="InterPro" id="IPR036097">
    <property type="entry name" value="HisK_dim/P_sf"/>
</dbReference>
<dbReference type="SUPFAM" id="SSF55874">
    <property type="entry name" value="ATPase domain of HSP90 chaperone/DNA topoisomerase II/histidine kinase"/>
    <property type="match status" value="1"/>
</dbReference>
<dbReference type="PROSITE" id="PS50109">
    <property type="entry name" value="HIS_KIN"/>
    <property type="match status" value="1"/>
</dbReference>
<dbReference type="PROSITE" id="PS50885">
    <property type="entry name" value="HAMP"/>
    <property type="match status" value="1"/>
</dbReference>
<dbReference type="InterPro" id="IPR050428">
    <property type="entry name" value="TCS_sensor_his_kinase"/>
</dbReference>
<evidence type="ECO:0000256" key="1">
    <source>
        <dbReference type="ARBA" id="ARBA00000085"/>
    </source>
</evidence>
<dbReference type="Gene3D" id="1.10.287.130">
    <property type="match status" value="1"/>
</dbReference>
<evidence type="ECO:0000256" key="7">
    <source>
        <dbReference type="ARBA" id="ARBA00022777"/>
    </source>
</evidence>
<dbReference type="Pfam" id="PF00672">
    <property type="entry name" value="HAMP"/>
    <property type="match status" value="1"/>
</dbReference>
<dbReference type="EMBL" id="CT573213">
    <property type="protein sequence ID" value="CAJ60002.1"/>
    <property type="molecule type" value="Genomic_DNA"/>
</dbReference>
<dbReference type="KEGG" id="fal:FRAAL1342"/>
<dbReference type="PANTHER" id="PTHR45436">
    <property type="entry name" value="SENSOR HISTIDINE KINASE YKOH"/>
    <property type="match status" value="1"/>
</dbReference>
<evidence type="ECO:0000256" key="5">
    <source>
        <dbReference type="ARBA" id="ARBA00022679"/>
    </source>
</evidence>
<comment type="catalytic activity">
    <reaction evidence="1">
        <text>ATP + protein L-histidine = ADP + protein N-phospho-L-histidine.</text>
        <dbReference type="EC" id="2.7.13.3"/>
    </reaction>
</comment>
<evidence type="ECO:0000259" key="13">
    <source>
        <dbReference type="PROSITE" id="PS50109"/>
    </source>
</evidence>
<feature type="transmembrane region" description="Helical" evidence="12">
    <location>
        <begin position="177"/>
        <end position="204"/>
    </location>
</feature>
<evidence type="ECO:0000259" key="14">
    <source>
        <dbReference type="PROSITE" id="PS50885"/>
    </source>
</evidence>
<evidence type="ECO:0000256" key="6">
    <source>
        <dbReference type="ARBA" id="ARBA00022692"/>
    </source>
</evidence>
<evidence type="ECO:0000256" key="2">
    <source>
        <dbReference type="ARBA" id="ARBA00004236"/>
    </source>
</evidence>
<evidence type="ECO:0000256" key="11">
    <source>
        <dbReference type="SAM" id="MobiDB-lite"/>
    </source>
</evidence>
<dbReference type="SUPFAM" id="SSF47384">
    <property type="entry name" value="Homodimeric domain of signal transducing histidine kinase"/>
    <property type="match status" value="1"/>
</dbReference>
<dbReference type="InterPro" id="IPR003660">
    <property type="entry name" value="HAMP_dom"/>
</dbReference>
<comment type="subcellular location">
    <subcellularLocation>
        <location evidence="2">Cell membrane</location>
    </subcellularLocation>
</comment>
<dbReference type="EC" id="2.7.13.3" evidence="3"/>
<dbReference type="InterPro" id="IPR005467">
    <property type="entry name" value="His_kinase_dom"/>
</dbReference>
<name>Q0RR21_FRAAA</name>
<dbReference type="PANTHER" id="PTHR45436:SF5">
    <property type="entry name" value="SENSOR HISTIDINE KINASE TRCS"/>
    <property type="match status" value="1"/>
</dbReference>
<dbReference type="CDD" id="cd00075">
    <property type="entry name" value="HATPase"/>
    <property type="match status" value="1"/>
</dbReference>
<protein>
    <recommendedName>
        <fullName evidence="3">histidine kinase</fullName>
        <ecNumber evidence="3">2.7.13.3</ecNumber>
    </recommendedName>
</protein>
<evidence type="ECO:0000256" key="8">
    <source>
        <dbReference type="ARBA" id="ARBA00022989"/>
    </source>
</evidence>
<dbReference type="SMART" id="SM00304">
    <property type="entry name" value="HAMP"/>
    <property type="match status" value="1"/>
</dbReference>
<evidence type="ECO:0000256" key="10">
    <source>
        <dbReference type="ARBA" id="ARBA00023136"/>
    </source>
</evidence>
<dbReference type="Pfam" id="PF02518">
    <property type="entry name" value="HATPase_c"/>
    <property type="match status" value="1"/>
</dbReference>
<dbReference type="Pfam" id="PF00512">
    <property type="entry name" value="HisKA"/>
    <property type="match status" value="1"/>
</dbReference>
<feature type="domain" description="Histidine kinase" evidence="13">
    <location>
        <begin position="262"/>
        <end position="479"/>
    </location>
</feature>
<dbReference type="AlphaFoldDB" id="Q0RR21"/>
<evidence type="ECO:0000256" key="9">
    <source>
        <dbReference type="ARBA" id="ARBA00023012"/>
    </source>
</evidence>
<feature type="domain" description="HAMP" evidence="14">
    <location>
        <begin position="201"/>
        <end position="254"/>
    </location>
</feature>
<dbReference type="InterPro" id="IPR004358">
    <property type="entry name" value="Sig_transdc_His_kin-like_C"/>
</dbReference>
<dbReference type="CDD" id="cd06225">
    <property type="entry name" value="HAMP"/>
    <property type="match status" value="1"/>
</dbReference>
<keyword evidence="6 12" id="KW-0812">Transmembrane</keyword>
<keyword evidence="4" id="KW-0597">Phosphoprotein</keyword>
<evidence type="ECO:0000313" key="16">
    <source>
        <dbReference type="Proteomes" id="UP000000657"/>
    </source>
</evidence>
<keyword evidence="8 12" id="KW-1133">Transmembrane helix</keyword>
<dbReference type="HOGENOM" id="CLU_000445_89_6_11"/>
<dbReference type="InterPro" id="IPR036890">
    <property type="entry name" value="HATPase_C_sf"/>
</dbReference>
<dbReference type="Gene3D" id="3.30.565.10">
    <property type="entry name" value="Histidine kinase-like ATPase, C-terminal domain"/>
    <property type="match status" value="1"/>
</dbReference>
<feature type="region of interest" description="Disordered" evidence="11">
    <location>
        <begin position="476"/>
        <end position="544"/>
    </location>
</feature>
<proteinExistence type="predicted"/>
<dbReference type="CDD" id="cd00082">
    <property type="entry name" value="HisKA"/>
    <property type="match status" value="1"/>
</dbReference>
<feature type="transmembrane region" description="Helical" evidence="12">
    <location>
        <begin position="25"/>
        <end position="46"/>
    </location>
</feature>
<evidence type="ECO:0000256" key="3">
    <source>
        <dbReference type="ARBA" id="ARBA00012438"/>
    </source>
</evidence>
<dbReference type="PRINTS" id="PR00344">
    <property type="entry name" value="BCTRLSENSOR"/>
</dbReference>
<dbReference type="eggNOG" id="COG0642">
    <property type="taxonomic scope" value="Bacteria"/>
</dbReference>
<evidence type="ECO:0000313" key="15">
    <source>
        <dbReference type="EMBL" id="CAJ60002.1"/>
    </source>
</evidence>
<dbReference type="GO" id="GO:0000155">
    <property type="term" value="F:phosphorelay sensor kinase activity"/>
    <property type="evidence" value="ECO:0007669"/>
    <property type="project" value="InterPro"/>
</dbReference>
<keyword evidence="10 12" id="KW-0472">Membrane</keyword>
<accession>Q0RR21</accession>
<dbReference type="SMART" id="SM00387">
    <property type="entry name" value="HATPase_c"/>
    <property type="match status" value="1"/>
</dbReference>
<gene>
    <name evidence="15" type="ordered locus">FRAAL1342</name>
</gene>
<dbReference type="STRING" id="326424.FRAAL1342"/>